<comment type="caution">
    <text evidence="4">The sequence shown here is derived from an EMBL/GenBank/DDBJ whole genome shotgun (WGS) entry which is preliminary data.</text>
</comment>
<dbReference type="SUPFAM" id="SSF54631">
    <property type="entry name" value="CBS-domain pair"/>
    <property type="match status" value="1"/>
</dbReference>
<dbReference type="RefSeq" id="WP_028793609.1">
    <property type="nucleotide sequence ID" value="NZ_FNBW01000008.1"/>
</dbReference>
<dbReference type="OrthoDB" id="9807125at2"/>
<keyword evidence="1 2" id="KW-0129">CBS domain</keyword>
<dbReference type="InterPro" id="IPR044725">
    <property type="entry name" value="CBSX3_CBS_dom"/>
</dbReference>
<keyword evidence="5" id="KW-1185">Reference proteome</keyword>
<dbReference type="Proteomes" id="UP000198615">
    <property type="component" value="Unassembled WGS sequence"/>
</dbReference>
<dbReference type="SMART" id="SM00116">
    <property type="entry name" value="CBS"/>
    <property type="match status" value="2"/>
</dbReference>
<dbReference type="Pfam" id="PF00571">
    <property type="entry name" value="CBS"/>
    <property type="match status" value="2"/>
</dbReference>
<dbReference type="AlphaFoldDB" id="A0A8G2F3R1"/>
<reference evidence="4 5" key="1">
    <citation type="submission" date="2016-10" db="EMBL/GenBank/DDBJ databases">
        <authorList>
            <person name="Varghese N."/>
            <person name="Submissions S."/>
        </authorList>
    </citation>
    <scope>NUCLEOTIDE SEQUENCE [LARGE SCALE GENOMIC DNA]</scope>
    <source>
        <strain evidence="4 5">DSM 18839</strain>
    </source>
</reference>
<dbReference type="PANTHER" id="PTHR43080:SF2">
    <property type="entry name" value="CBS DOMAIN-CONTAINING PROTEIN"/>
    <property type="match status" value="1"/>
</dbReference>
<protein>
    <submittedName>
        <fullName evidence="4">CBS domain-containing protein</fullName>
    </submittedName>
</protein>
<dbReference type="Gene3D" id="3.10.580.10">
    <property type="entry name" value="CBS-domain"/>
    <property type="match status" value="1"/>
</dbReference>
<dbReference type="InterPro" id="IPR046342">
    <property type="entry name" value="CBS_dom_sf"/>
</dbReference>
<dbReference type="PROSITE" id="PS51371">
    <property type="entry name" value="CBS"/>
    <property type="match status" value="2"/>
</dbReference>
<gene>
    <name evidence="4" type="ORF">SAMN05660686_02890</name>
</gene>
<dbReference type="EMBL" id="FNBW01000008">
    <property type="protein sequence ID" value="SDF95517.1"/>
    <property type="molecule type" value="Genomic_DNA"/>
</dbReference>
<evidence type="ECO:0000313" key="5">
    <source>
        <dbReference type="Proteomes" id="UP000198615"/>
    </source>
</evidence>
<evidence type="ECO:0000256" key="2">
    <source>
        <dbReference type="PROSITE-ProRule" id="PRU00703"/>
    </source>
</evidence>
<sequence>MIVSDILKTKGKNVVTVAPDTPVGVAVATLAEKRIGCIVVTTDGGALAGILSERDVVRVLAQQGGDVLDEPVSALMTAKVVTCSPSQTIADVMEMMTQGRFRHVPVLEEGRLAGMVSIGDVVKFRLEETEEEVRQLSAYVAGG</sequence>
<accession>A0A8G2F3R1</accession>
<feature type="domain" description="CBS" evidence="3">
    <location>
        <begin position="76"/>
        <end position="131"/>
    </location>
</feature>
<evidence type="ECO:0000256" key="1">
    <source>
        <dbReference type="ARBA" id="ARBA00023122"/>
    </source>
</evidence>
<organism evidence="4 5">
    <name type="scientific">Thalassobaculum litoreum DSM 18839</name>
    <dbReference type="NCBI Taxonomy" id="1123362"/>
    <lineage>
        <taxon>Bacteria</taxon>
        <taxon>Pseudomonadati</taxon>
        <taxon>Pseudomonadota</taxon>
        <taxon>Alphaproteobacteria</taxon>
        <taxon>Rhodospirillales</taxon>
        <taxon>Thalassobaculaceae</taxon>
        <taxon>Thalassobaculum</taxon>
    </lineage>
</organism>
<evidence type="ECO:0000259" key="3">
    <source>
        <dbReference type="PROSITE" id="PS51371"/>
    </source>
</evidence>
<name>A0A8G2F3R1_9PROT</name>
<proteinExistence type="predicted"/>
<dbReference type="CDD" id="cd04623">
    <property type="entry name" value="CBS_pair_bac_euk"/>
    <property type="match status" value="1"/>
</dbReference>
<dbReference type="PANTHER" id="PTHR43080">
    <property type="entry name" value="CBS DOMAIN-CONTAINING PROTEIN CBSX3, MITOCHONDRIAL"/>
    <property type="match status" value="1"/>
</dbReference>
<dbReference type="InterPro" id="IPR051257">
    <property type="entry name" value="Diverse_CBS-Domain"/>
</dbReference>
<evidence type="ECO:0000313" key="4">
    <source>
        <dbReference type="EMBL" id="SDF95517.1"/>
    </source>
</evidence>
<feature type="domain" description="CBS" evidence="3">
    <location>
        <begin position="8"/>
        <end position="67"/>
    </location>
</feature>
<dbReference type="InterPro" id="IPR000644">
    <property type="entry name" value="CBS_dom"/>
</dbReference>